<dbReference type="InterPro" id="IPR013424">
    <property type="entry name" value="Ice-binding_C"/>
</dbReference>
<protein>
    <recommendedName>
        <fullName evidence="2">Ice-binding protein C-terminal domain-containing protein</fullName>
    </recommendedName>
</protein>
<keyword evidence="1" id="KW-0472">Membrane</keyword>
<proteinExistence type="predicted"/>
<dbReference type="EMBL" id="UOFI01000054">
    <property type="protein sequence ID" value="VAW64136.1"/>
    <property type="molecule type" value="Genomic_DNA"/>
</dbReference>
<feature type="transmembrane region" description="Helical" evidence="1">
    <location>
        <begin position="172"/>
        <end position="192"/>
    </location>
</feature>
<gene>
    <name evidence="3" type="ORF">MNBD_GAMMA09-1293</name>
</gene>
<reference evidence="3" key="1">
    <citation type="submission" date="2018-06" db="EMBL/GenBank/DDBJ databases">
        <authorList>
            <person name="Zhirakovskaya E."/>
        </authorList>
    </citation>
    <scope>NUCLEOTIDE SEQUENCE</scope>
</reference>
<evidence type="ECO:0000256" key="1">
    <source>
        <dbReference type="SAM" id="Phobius"/>
    </source>
</evidence>
<keyword evidence="1" id="KW-1133">Transmembrane helix</keyword>
<accession>A0A3B0Y6Y2</accession>
<evidence type="ECO:0000313" key="3">
    <source>
        <dbReference type="EMBL" id="VAW64136.1"/>
    </source>
</evidence>
<dbReference type="Pfam" id="PF07589">
    <property type="entry name" value="PEP-CTERM"/>
    <property type="match status" value="1"/>
</dbReference>
<name>A0A3B0Y6Y2_9ZZZZ</name>
<dbReference type="AlphaFoldDB" id="A0A3B0Y6Y2"/>
<organism evidence="3">
    <name type="scientific">hydrothermal vent metagenome</name>
    <dbReference type="NCBI Taxonomy" id="652676"/>
    <lineage>
        <taxon>unclassified sequences</taxon>
        <taxon>metagenomes</taxon>
        <taxon>ecological metagenomes</taxon>
    </lineage>
</organism>
<keyword evidence="1" id="KW-0812">Transmembrane</keyword>
<feature type="domain" description="Ice-binding protein C-terminal" evidence="2">
    <location>
        <begin position="172"/>
        <end position="195"/>
    </location>
</feature>
<sequence length="196" mass="21331">MKYRRLIAGFTMVFVLLVPASGWAVSLIVNNGQLMGAKDVSVSGVLYNVSFQDGTCINLFNGCDQASDFVFNTEAMARVAGQALLDTVFIDVPEGAFDTVPKRTNGIRWDYDGIVQMPVSPINAQSVLVLKLIHSRFEASDQIQGLATFPISSDLTLSDITTFAVWSPVSQVPIPASIWLFGSGLFGLVFAVRRKF</sequence>
<evidence type="ECO:0000259" key="2">
    <source>
        <dbReference type="Pfam" id="PF07589"/>
    </source>
</evidence>